<dbReference type="GO" id="GO:0000978">
    <property type="term" value="F:RNA polymerase II cis-regulatory region sequence-specific DNA binding"/>
    <property type="evidence" value="ECO:0007669"/>
    <property type="project" value="TreeGrafter"/>
</dbReference>
<dbReference type="PANTHER" id="PTHR15741:SF27">
    <property type="entry name" value="TRANSCRIPTION FACTOR AP-4"/>
    <property type="match status" value="1"/>
</dbReference>
<protein>
    <recommendedName>
        <fullName evidence="8">BHLH domain-containing protein</fullName>
    </recommendedName>
</protein>
<dbReference type="Gene3D" id="4.10.280.10">
    <property type="entry name" value="Helix-loop-helix DNA-binding domain"/>
    <property type="match status" value="1"/>
</dbReference>
<organism evidence="9 10">
    <name type="scientific">Potamilus streckersoni</name>
    <dbReference type="NCBI Taxonomy" id="2493646"/>
    <lineage>
        <taxon>Eukaryota</taxon>
        <taxon>Metazoa</taxon>
        <taxon>Spiralia</taxon>
        <taxon>Lophotrochozoa</taxon>
        <taxon>Mollusca</taxon>
        <taxon>Bivalvia</taxon>
        <taxon>Autobranchia</taxon>
        <taxon>Heteroconchia</taxon>
        <taxon>Palaeoheterodonta</taxon>
        <taxon>Unionida</taxon>
        <taxon>Unionoidea</taxon>
        <taxon>Unionidae</taxon>
        <taxon>Ambleminae</taxon>
        <taxon>Lampsilini</taxon>
        <taxon>Potamilus</taxon>
    </lineage>
</organism>
<dbReference type="PROSITE" id="PS50888">
    <property type="entry name" value="BHLH"/>
    <property type="match status" value="1"/>
</dbReference>
<comment type="subcellular location">
    <subcellularLocation>
        <location evidence="1">Nucleus</location>
    </subcellularLocation>
</comment>
<evidence type="ECO:0000256" key="4">
    <source>
        <dbReference type="ARBA" id="ARBA00023163"/>
    </source>
</evidence>
<feature type="region of interest" description="Disordered" evidence="7">
    <location>
        <begin position="25"/>
        <end position="44"/>
    </location>
</feature>
<dbReference type="Pfam" id="PF00010">
    <property type="entry name" value="HLH"/>
    <property type="match status" value="1"/>
</dbReference>
<evidence type="ECO:0000313" key="9">
    <source>
        <dbReference type="EMBL" id="KAK3600029.1"/>
    </source>
</evidence>
<dbReference type="SUPFAM" id="SSF47459">
    <property type="entry name" value="HLH, helix-loop-helix DNA-binding domain"/>
    <property type="match status" value="1"/>
</dbReference>
<keyword evidence="6" id="KW-0175">Coiled coil</keyword>
<proteinExistence type="predicted"/>
<reference evidence="9" key="1">
    <citation type="journal article" date="2021" name="Genome Biol. Evol.">
        <title>A High-Quality Reference Genome for a Parasitic Bivalve with Doubly Uniparental Inheritance (Bivalvia: Unionida).</title>
        <authorList>
            <person name="Smith C.H."/>
        </authorList>
    </citation>
    <scope>NUCLEOTIDE SEQUENCE</scope>
    <source>
        <strain evidence="9">CHS0354</strain>
    </source>
</reference>
<feature type="region of interest" description="Disordered" evidence="7">
    <location>
        <begin position="294"/>
        <end position="329"/>
    </location>
</feature>
<feature type="region of interest" description="Disordered" evidence="7">
    <location>
        <begin position="130"/>
        <end position="154"/>
    </location>
</feature>
<evidence type="ECO:0000256" key="2">
    <source>
        <dbReference type="ARBA" id="ARBA00023015"/>
    </source>
</evidence>
<dbReference type="PANTHER" id="PTHR15741">
    <property type="entry name" value="BASIC HELIX-LOOP-HELIX ZIP TRANSCRIPTION FACTOR"/>
    <property type="match status" value="1"/>
</dbReference>
<keyword evidence="5" id="KW-0539">Nucleus</keyword>
<dbReference type="GO" id="GO:0005634">
    <property type="term" value="C:nucleus"/>
    <property type="evidence" value="ECO:0007669"/>
    <property type="project" value="UniProtKB-SubCell"/>
</dbReference>
<dbReference type="GO" id="GO:0000981">
    <property type="term" value="F:DNA-binding transcription factor activity, RNA polymerase II-specific"/>
    <property type="evidence" value="ECO:0007669"/>
    <property type="project" value="TreeGrafter"/>
</dbReference>
<evidence type="ECO:0000256" key="1">
    <source>
        <dbReference type="ARBA" id="ARBA00004123"/>
    </source>
</evidence>
<keyword evidence="3" id="KW-0238">DNA-binding</keyword>
<dbReference type="AlphaFoldDB" id="A0AAE0W3T1"/>
<feature type="coiled-coil region" evidence="6">
    <location>
        <begin position="87"/>
        <end position="128"/>
    </location>
</feature>
<accession>A0AAE0W3T1</accession>
<reference evidence="9" key="2">
    <citation type="journal article" date="2021" name="Genome Biol. Evol.">
        <title>Developing a high-quality reference genome for a parasitic bivalve with doubly uniparental inheritance (Bivalvia: Unionida).</title>
        <authorList>
            <person name="Smith C.H."/>
        </authorList>
    </citation>
    <scope>NUCLEOTIDE SEQUENCE</scope>
    <source>
        <strain evidence="9">CHS0354</strain>
        <tissue evidence="9">Mantle</tissue>
    </source>
</reference>
<dbReference type="InterPro" id="IPR036638">
    <property type="entry name" value="HLH_DNA-bd_sf"/>
</dbReference>
<gene>
    <name evidence="9" type="ORF">CHS0354_012709</name>
</gene>
<dbReference type="GO" id="GO:0046983">
    <property type="term" value="F:protein dimerization activity"/>
    <property type="evidence" value="ECO:0007669"/>
    <property type="project" value="InterPro"/>
</dbReference>
<dbReference type="Proteomes" id="UP001195483">
    <property type="component" value="Unassembled WGS sequence"/>
</dbReference>
<dbReference type="SMART" id="SM00353">
    <property type="entry name" value="HLH"/>
    <property type="match status" value="1"/>
</dbReference>
<comment type="caution">
    <text evidence="9">The sequence shown here is derived from an EMBL/GenBank/DDBJ whole genome shotgun (WGS) entry which is preliminary data.</text>
</comment>
<feature type="domain" description="BHLH" evidence="8">
    <location>
        <begin position="46"/>
        <end position="97"/>
    </location>
</feature>
<dbReference type="InterPro" id="IPR011598">
    <property type="entry name" value="bHLH_dom"/>
</dbReference>
<dbReference type="InterPro" id="IPR052207">
    <property type="entry name" value="Max-like/E-box_TFs"/>
</dbReference>
<keyword evidence="4" id="KW-0804">Transcription</keyword>
<reference evidence="9" key="3">
    <citation type="submission" date="2023-05" db="EMBL/GenBank/DDBJ databases">
        <authorList>
            <person name="Smith C.H."/>
        </authorList>
    </citation>
    <scope>NUCLEOTIDE SEQUENCE</scope>
    <source>
        <strain evidence="9">CHS0354</strain>
        <tissue evidence="9">Mantle</tissue>
    </source>
</reference>
<evidence type="ECO:0000256" key="7">
    <source>
        <dbReference type="SAM" id="MobiDB-lite"/>
    </source>
</evidence>
<dbReference type="EMBL" id="JAEAOA010000768">
    <property type="protein sequence ID" value="KAK3600029.1"/>
    <property type="molecule type" value="Genomic_DNA"/>
</dbReference>
<feature type="coiled-coil region" evidence="6">
    <location>
        <begin position="161"/>
        <end position="195"/>
    </location>
</feature>
<evidence type="ECO:0000256" key="5">
    <source>
        <dbReference type="ARBA" id="ARBA00023242"/>
    </source>
</evidence>
<evidence type="ECO:0000259" key="8">
    <source>
        <dbReference type="PROSITE" id="PS50888"/>
    </source>
</evidence>
<evidence type="ECO:0000256" key="3">
    <source>
        <dbReference type="ARBA" id="ARBA00023125"/>
    </source>
</evidence>
<dbReference type="CDD" id="cd11419">
    <property type="entry name" value="bHLHzip_TFAP4"/>
    <property type="match status" value="1"/>
</dbReference>
<evidence type="ECO:0000256" key="6">
    <source>
        <dbReference type="SAM" id="Coils"/>
    </source>
</evidence>
<dbReference type="FunFam" id="4.10.280.10:FF:000036">
    <property type="entry name" value="Transcription factor AP-4"/>
    <property type="match status" value="1"/>
</dbReference>
<keyword evidence="2" id="KW-0805">Transcription regulation</keyword>
<keyword evidence="10" id="KW-1185">Reference proteome</keyword>
<evidence type="ECO:0000313" key="10">
    <source>
        <dbReference type="Proteomes" id="UP001195483"/>
    </source>
</evidence>
<sequence>MSVYSKGSDKRRIMQEYPVREEEIADVLGRPATSSPKSQLEQDKKLRREIANSNERRRMQSINAGFQSLRTLIPHHEGEKLSKAAILQQTTEYIHKLEQEKTKLLAQNEHLKRLLSELSSQNNMVECELSLYGSSPPTKRKKRDTESSDEGIAADYDDYSIDEVRREMIDLRHQLDRERRHRMLLEDKARHLEARLYPERLQEAVNQGHDQANGQESRQTMYMDSLQEQVKEIHSDLDHQFPPSPSSKSETFKYTGVARSSMSRRNLQTIVEAIRHLEGDKLPLNETHYEEVNRVIPNSEESEKESSITTSDAEDVRSESSGRDSPVQYVQDRPTLSSQISQNNFHEKYPIATNLLHGPVHQQQYFYRPGVIVQKL</sequence>
<name>A0AAE0W3T1_9BIVA</name>